<dbReference type="Proteomes" id="UP000663864">
    <property type="component" value="Unassembled WGS sequence"/>
</dbReference>
<name>A0A815Q0Q8_9BILA</name>
<evidence type="ECO:0000256" key="1">
    <source>
        <dbReference type="SAM" id="Coils"/>
    </source>
</evidence>
<accession>A0A815Q0Q8</accession>
<protein>
    <submittedName>
        <fullName evidence="2">Uncharacterized protein</fullName>
    </submittedName>
</protein>
<reference evidence="2" key="1">
    <citation type="submission" date="2021-02" db="EMBL/GenBank/DDBJ databases">
        <authorList>
            <person name="Nowell W R."/>
        </authorList>
    </citation>
    <scope>NUCLEOTIDE SEQUENCE</scope>
</reference>
<dbReference type="AlphaFoldDB" id="A0A815Q0Q8"/>
<gene>
    <name evidence="2" type="ORF">ZHD862_LOCUS35522</name>
</gene>
<evidence type="ECO:0000313" key="3">
    <source>
        <dbReference type="Proteomes" id="UP000663864"/>
    </source>
</evidence>
<sequence length="473" mass="55111">MASAIPYVDNLKQQTESQTFTDPFAFAPEIYGINTFDFGNDLNVLLVAENLASEVKCLMNILKTTPLSDIHDQFQIELRKTDTQDDQCFKYQMLLRIDSILWFKHHKLHTSNTEDIKQLYQIGSDYAEKVKRDTECYPKISDEHNIKRIPISSSRPEWCHIERRGETCQRNEAGSCPDRHYQWCDNETGNTGECTMKHNRKVIHTLEIDKDNIPVYQCRHRSTKLNREQAFCLFNVDPNFWIYHDKVSKSSLYPYFIVAARNNATPVITLNPVKHCRNEDYLKSSDAWQAVLQTLKYMKNQLKIDKLPLNRIYVNFGKWMQQKTDDPTCRDCHAHINIVLTRQTIEKINDINRPKDTHRRGKKLYQCLVGSILPPKLHRLDDSLKLIEYMNNHMTPILIQQNRELVRSISTLKNELDILKEENEKFRKLIFAPTYVAQEAEDSTPGTDADDVGIGVNDKLCSNSYDEQETTGT</sequence>
<evidence type="ECO:0000313" key="2">
    <source>
        <dbReference type="EMBL" id="CAF1457108.1"/>
    </source>
</evidence>
<organism evidence="2 3">
    <name type="scientific">Rotaria sordida</name>
    <dbReference type="NCBI Taxonomy" id="392033"/>
    <lineage>
        <taxon>Eukaryota</taxon>
        <taxon>Metazoa</taxon>
        <taxon>Spiralia</taxon>
        <taxon>Gnathifera</taxon>
        <taxon>Rotifera</taxon>
        <taxon>Eurotatoria</taxon>
        <taxon>Bdelloidea</taxon>
        <taxon>Philodinida</taxon>
        <taxon>Philodinidae</taxon>
        <taxon>Rotaria</taxon>
    </lineage>
</organism>
<keyword evidence="1" id="KW-0175">Coiled coil</keyword>
<dbReference type="EMBL" id="CAJNOT010005160">
    <property type="protein sequence ID" value="CAF1457108.1"/>
    <property type="molecule type" value="Genomic_DNA"/>
</dbReference>
<feature type="coiled-coil region" evidence="1">
    <location>
        <begin position="402"/>
        <end position="429"/>
    </location>
</feature>
<proteinExistence type="predicted"/>
<comment type="caution">
    <text evidence="2">The sequence shown here is derived from an EMBL/GenBank/DDBJ whole genome shotgun (WGS) entry which is preliminary data.</text>
</comment>